<dbReference type="EMBL" id="CP066802">
    <property type="protein sequence ID" value="QQM68329.1"/>
    <property type="molecule type" value="Genomic_DNA"/>
</dbReference>
<keyword evidence="4" id="KW-1185">Reference proteome</keyword>
<feature type="domain" description="Flavodoxin-like" evidence="2">
    <location>
        <begin position="3"/>
        <end position="159"/>
    </location>
</feature>
<dbReference type="InterPro" id="IPR029039">
    <property type="entry name" value="Flavoprotein-like_sf"/>
</dbReference>
<dbReference type="InterPro" id="IPR008254">
    <property type="entry name" value="Flavodoxin/NO_synth"/>
</dbReference>
<proteinExistence type="predicted"/>
<accession>A0A7T7MBQ6</accession>
<dbReference type="GO" id="GO:0010181">
    <property type="term" value="F:FMN binding"/>
    <property type="evidence" value="ECO:0007669"/>
    <property type="project" value="InterPro"/>
</dbReference>
<name>A0A7T7MBQ6_9ACTO</name>
<organism evidence="3 4">
    <name type="scientific">Actinomyces weissii</name>
    <dbReference type="NCBI Taxonomy" id="675090"/>
    <lineage>
        <taxon>Bacteria</taxon>
        <taxon>Bacillati</taxon>
        <taxon>Actinomycetota</taxon>
        <taxon>Actinomycetes</taxon>
        <taxon>Actinomycetales</taxon>
        <taxon>Actinomycetaceae</taxon>
        <taxon>Actinomyces</taxon>
    </lineage>
</organism>
<evidence type="ECO:0000259" key="2">
    <source>
        <dbReference type="PROSITE" id="PS50902"/>
    </source>
</evidence>
<evidence type="ECO:0000313" key="3">
    <source>
        <dbReference type="EMBL" id="QQM68329.1"/>
    </source>
</evidence>
<dbReference type="SUPFAM" id="SSF52218">
    <property type="entry name" value="Flavoproteins"/>
    <property type="match status" value="1"/>
</dbReference>
<dbReference type="Gene3D" id="3.40.50.360">
    <property type="match status" value="1"/>
</dbReference>
<reference evidence="3 4" key="1">
    <citation type="submission" date="2020-12" db="EMBL/GenBank/DDBJ databases">
        <authorList>
            <person name="Zhou J."/>
        </authorList>
    </citation>
    <scope>NUCLEOTIDE SEQUENCE [LARGE SCALE GENOMIC DNA]</scope>
    <source>
        <strain evidence="3 4">CCUG 61299</strain>
    </source>
</reference>
<dbReference type="PROSITE" id="PS50902">
    <property type="entry name" value="FLAVODOXIN_LIKE"/>
    <property type="match status" value="1"/>
</dbReference>
<evidence type="ECO:0000256" key="1">
    <source>
        <dbReference type="SAM" id="MobiDB-lite"/>
    </source>
</evidence>
<dbReference type="Proteomes" id="UP000595895">
    <property type="component" value="Chromosome"/>
</dbReference>
<dbReference type="KEGG" id="awe:JG540_04450"/>
<sequence length="162" mass="16528">MTALVIVESCFGGTRALAEQVAAGLQQEGAAVALEDSDEAPTSLPPGLQLLVLGAPTHNRGLSTPASRQQAVSRGGRAVQRGIREWLEAVTLPSGTPVVAFDTISGRSWFAGSAAQRVAKALSRKGAGPAAATRSFLVSPQGPASGQAQEARAWGRQLATGT</sequence>
<feature type="region of interest" description="Disordered" evidence="1">
    <location>
        <begin position="137"/>
        <end position="162"/>
    </location>
</feature>
<dbReference type="AlphaFoldDB" id="A0A7T7MBQ6"/>
<evidence type="ECO:0000313" key="4">
    <source>
        <dbReference type="Proteomes" id="UP000595895"/>
    </source>
</evidence>
<protein>
    <submittedName>
        <fullName evidence="3">Flavodoxin family protein</fullName>
    </submittedName>
</protein>
<feature type="compositionally biased region" description="Polar residues" evidence="1">
    <location>
        <begin position="137"/>
        <end position="148"/>
    </location>
</feature>
<gene>
    <name evidence="3" type="ORF">JG540_04450</name>
</gene>